<dbReference type="KEGG" id="llh:I41_17500"/>
<name>A0A517TW24_9BACT</name>
<feature type="domain" description="FAD/NAD(P)-binding" evidence="7">
    <location>
        <begin position="13"/>
        <end position="342"/>
    </location>
</feature>
<sequence length="358" mass="38707">MTEPEGCATVAEHVVIIGSGPAGWTSAIYTARANLTPLVFEGAITEENRQVGTLPLGQLALTTEVENFPGFPKGDLSHYLRSALDEENHYLADMHHKEGCSGPELMHLMRKQAKNFGTRIETDDIVSVDFTKRPFCLHSSSGQRIEAQSVIVATGARANYLGLPSEDMYKNRGVSACAVCDGALPRFRNKPLVVVGGGDSAVEEADYLSKFGSVVYMIHRRDQLRASKIMADRALANPKINIQWNTEVDEVLGDEASGVTGVRLKSTTGDGKTIELAATGMFVAIGHTPNTRFLEGQLDMTPKKYLTWTVPFRTNTSVEGVFAAGDVADDYYRQAVTAAGSGCMAAIDAERWLASQGL</sequence>
<evidence type="ECO:0000313" key="8">
    <source>
        <dbReference type="EMBL" id="QDT72570.1"/>
    </source>
</evidence>
<evidence type="ECO:0000256" key="2">
    <source>
        <dbReference type="ARBA" id="ARBA00022630"/>
    </source>
</evidence>
<keyword evidence="9" id="KW-1185">Reference proteome</keyword>
<evidence type="ECO:0000313" key="9">
    <source>
        <dbReference type="Proteomes" id="UP000317909"/>
    </source>
</evidence>
<keyword evidence="5" id="KW-1015">Disulfide bond</keyword>
<evidence type="ECO:0000256" key="4">
    <source>
        <dbReference type="ARBA" id="ARBA00023002"/>
    </source>
</evidence>
<comment type="similarity">
    <text evidence="1">Belongs to the class-II pyridine nucleotide-disulfide oxidoreductase family.</text>
</comment>
<dbReference type="InterPro" id="IPR050097">
    <property type="entry name" value="Ferredoxin-NADP_redctase_2"/>
</dbReference>
<keyword evidence="4 8" id="KW-0560">Oxidoreductase</keyword>
<dbReference type="GO" id="GO:0004791">
    <property type="term" value="F:thioredoxin-disulfide reductase (NADPH) activity"/>
    <property type="evidence" value="ECO:0007669"/>
    <property type="project" value="UniProtKB-EC"/>
</dbReference>
<dbReference type="EMBL" id="CP036339">
    <property type="protein sequence ID" value="QDT72570.1"/>
    <property type="molecule type" value="Genomic_DNA"/>
</dbReference>
<dbReference type="RefSeq" id="WP_145432129.1">
    <property type="nucleotide sequence ID" value="NZ_CP036339.1"/>
</dbReference>
<dbReference type="AlphaFoldDB" id="A0A517TW24"/>
<dbReference type="InterPro" id="IPR023753">
    <property type="entry name" value="FAD/NAD-binding_dom"/>
</dbReference>
<evidence type="ECO:0000256" key="1">
    <source>
        <dbReference type="ARBA" id="ARBA00009333"/>
    </source>
</evidence>
<keyword evidence="3" id="KW-0274">FAD</keyword>
<dbReference type="Gene3D" id="3.50.50.60">
    <property type="entry name" value="FAD/NAD(P)-binding domain"/>
    <property type="match status" value="3"/>
</dbReference>
<dbReference type="InterPro" id="IPR036188">
    <property type="entry name" value="FAD/NAD-bd_sf"/>
</dbReference>
<evidence type="ECO:0000256" key="3">
    <source>
        <dbReference type="ARBA" id="ARBA00022827"/>
    </source>
</evidence>
<evidence type="ECO:0000256" key="5">
    <source>
        <dbReference type="ARBA" id="ARBA00023157"/>
    </source>
</evidence>
<dbReference type="InterPro" id="IPR008255">
    <property type="entry name" value="Pyr_nucl-diS_OxRdtase_2_AS"/>
</dbReference>
<dbReference type="Proteomes" id="UP000317909">
    <property type="component" value="Chromosome"/>
</dbReference>
<reference evidence="8 9" key="1">
    <citation type="submission" date="2019-02" db="EMBL/GenBank/DDBJ databases">
        <title>Deep-cultivation of Planctomycetes and their phenomic and genomic characterization uncovers novel biology.</title>
        <authorList>
            <person name="Wiegand S."/>
            <person name="Jogler M."/>
            <person name="Boedeker C."/>
            <person name="Pinto D."/>
            <person name="Vollmers J."/>
            <person name="Rivas-Marin E."/>
            <person name="Kohn T."/>
            <person name="Peeters S.H."/>
            <person name="Heuer A."/>
            <person name="Rast P."/>
            <person name="Oberbeckmann S."/>
            <person name="Bunk B."/>
            <person name="Jeske O."/>
            <person name="Meyerdierks A."/>
            <person name="Storesund J.E."/>
            <person name="Kallscheuer N."/>
            <person name="Luecker S."/>
            <person name="Lage O.M."/>
            <person name="Pohl T."/>
            <person name="Merkel B.J."/>
            <person name="Hornburger P."/>
            <person name="Mueller R.-W."/>
            <person name="Bruemmer F."/>
            <person name="Labrenz M."/>
            <person name="Spormann A.M."/>
            <person name="Op den Camp H."/>
            <person name="Overmann J."/>
            <person name="Amann R."/>
            <person name="Jetten M.S.M."/>
            <person name="Mascher T."/>
            <person name="Medema M.H."/>
            <person name="Devos D.P."/>
            <person name="Kaster A.-K."/>
            <person name="Ovreas L."/>
            <person name="Rohde M."/>
            <person name="Galperin M.Y."/>
            <person name="Jogler C."/>
        </authorList>
    </citation>
    <scope>NUCLEOTIDE SEQUENCE [LARGE SCALE GENOMIC DNA]</scope>
    <source>
        <strain evidence="8 9">I41</strain>
    </source>
</reference>
<keyword evidence="2" id="KW-0285">Flavoprotein</keyword>
<dbReference type="Pfam" id="PF07992">
    <property type="entry name" value="Pyr_redox_2"/>
    <property type="match status" value="1"/>
</dbReference>
<dbReference type="PRINTS" id="PR00469">
    <property type="entry name" value="PNDRDTASEII"/>
</dbReference>
<dbReference type="PROSITE" id="PS00573">
    <property type="entry name" value="PYRIDINE_REDOX_2"/>
    <property type="match status" value="1"/>
</dbReference>
<dbReference type="PRINTS" id="PR00368">
    <property type="entry name" value="FADPNR"/>
</dbReference>
<dbReference type="OrthoDB" id="9806179at2"/>
<gene>
    <name evidence="8" type="primary">trxB</name>
    <name evidence="8" type="ORF">I41_17500</name>
</gene>
<organism evidence="8 9">
    <name type="scientific">Lacipirellula limnantheis</name>
    <dbReference type="NCBI Taxonomy" id="2528024"/>
    <lineage>
        <taxon>Bacteria</taxon>
        <taxon>Pseudomonadati</taxon>
        <taxon>Planctomycetota</taxon>
        <taxon>Planctomycetia</taxon>
        <taxon>Pirellulales</taxon>
        <taxon>Lacipirellulaceae</taxon>
        <taxon>Lacipirellula</taxon>
    </lineage>
</organism>
<protein>
    <submittedName>
        <fullName evidence="8">Thioredoxin reductase</fullName>
        <ecNumber evidence="8">1.8.1.9</ecNumber>
    </submittedName>
</protein>
<evidence type="ECO:0000259" key="7">
    <source>
        <dbReference type="Pfam" id="PF07992"/>
    </source>
</evidence>
<dbReference type="PANTHER" id="PTHR48105">
    <property type="entry name" value="THIOREDOXIN REDUCTASE 1-RELATED-RELATED"/>
    <property type="match status" value="1"/>
</dbReference>
<dbReference type="SUPFAM" id="SSF51905">
    <property type="entry name" value="FAD/NAD(P)-binding domain"/>
    <property type="match status" value="1"/>
</dbReference>
<evidence type="ECO:0000256" key="6">
    <source>
        <dbReference type="ARBA" id="ARBA00023284"/>
    </source>
</evidence>
<proteinExistence type="inferred from homology"/>
<dbReference type="EC" id="1.8.1.9" evidence="8"/>
<accession>A0A517TW24</accession>
<keyword evidence="6" id="KW-0676">Redox-active center</keyword>